<evidence type="ECO:0000259" key="13">
    <source>
        <dbReference type="PROSITE" id="PS52035"/>
    </source>
</evidence>
<sequence>MMRTYIIGFMVLFGGVYAKHELYDGHILYEITVQHADQVQFVSRLETLLHVDVFSYAVPGRPGHVLVSKDNRELFENELSAAGIEYKIVVENIKDMLDLEDKLLQEAVSKSSNRTRNGGLSFDRIYTYAEIDAFLDDLPRLFPGLVTLVNAGNSVEGRPIKYIRISTTNFQDPIKPVIFIESLLHAREWITLPITLYAIHKLVIDVTEQDLLQDIDWVILPIVNPDGYVFSHAESRFWRKNRAPGALCAGVDLNRNFDVNWGTASSSIACMETYHGPRPFSEPETSIIRDIMLEHRGRLQLFLDIHSFGSLILYGYGNGVLPPNGLILHTVGVHMATAIDAVKASWNPNYTVGNVALVLYEASGSAGDFGQAVGVPLSYTYELPGYRFGIGGLGFLVDPNFIEQAGMETWEGIKVGARYIRDNYRLLNV</sequence>
<keyword evidence="7" id="KW-0378">Hydrolase</keyword>
<evidence type="ECO:0000256" key="10">
    <source>
        <dbReference type="ARBA" id="ARBA00023157"/>
    </source>
</evidence>
<evidence type="ECO:0000256" key="3">
    <source>
        <dbReference type="ARBA" id="ARBA00022645"/>
    </source>
</evidence>
<keyword evidence="4" id="KW-0645">Protease</keyword>
<evidence type="ECO:0000256" key="8">
    <source>
        <dbReference type="ARBA" id="ARBA00022833"/>
    </source>
</evidence>
<proteinExistence type="inferred from homology"/>
<dbReference type="Proteomes" id="UP001652740">
    <property type="component" value="Unplaced"/>
</dbReference>
<keyword evidence="3" id="KW-0121">Carboxypeptidase</keyword>
<evidence type="ECO:0000256" key="5">
    <source>
        <dbReference type="ARBA" id="ARBA00022723"/>
    </source>
</evidence>
<evidence type="ECO:0000313" key="14">
    <source>
        <dbReference type="Proteomes" id="UP001652740"/>
    </source>
</evidence>
<evidence type="ECO:0000256" key="9">
    <source>
        <dbReference type="ARBA" id="ARBA00023049"/>
    </source>
</evidence>
<dbReference type="PROSITE" id="PS52035">
    <property type="entry name" value="PEPTIDASE_M14"/>
    <property type="match status" value="1"/>
</dbReference>
<keyword evidence="5" id="KW-0479">Metal-binding</keyword>
<dbReference type="InterPro" id="IPR003146">
    <property type="entry name" value="M14A_act_pep"/>
</dbReference>
<evidence type="ECO:0000256" key="1">
    <source>
        <dbReference type="ARBA" id="ARBA00001947"/>
    </source>
</evidence>
<dbReference type="SMART" id="SM00631">
    <property type="entry name" value="Zn_pept"/>
    <property type="match status" value="1"/>
</dbReference>
<keyword evidence="6 12" id="KW-0732">Signal</keyword>
<evidence type="ECO:0000313" key="15">
    <source>
        <dbReference type="RefSeq" id="XP_052749693.1"/>
    </source>
</evidence>
<dbReference type="GeneID" id="113514330"/>
<name>A0ABM3MEZ5_GALME</name>
<comment type="similarity">
    <text evidence="2 11">Belongs to the peptidase M14 family.</text>
</comment>
<dbReference type="PANTHER" id="PTHR11705">
    <property type="entry name" value="PROTEASE FAMILY M14 CARBOXYPEPTIDASE A,B"/>
    <property type="match status" value="1"/>
</dbReference>
<feature type="signal peptide" evidence="12">
    <location>
        <begin position="1"/>
        <end position="18"/>
    </location>
</feature>
<organism evidence="14 15">
    <name type="scientific">Galleria mellonella</name>
    <name type="common">Greater wax moth</name>
    <dbReference type="NCBI Taxonomy" id="7137"/>
    <lineage>
        <taxon>Eukaryota</taxon>
        <taxon>Metazoa</taxon>
        <taxon>Ecdysozoa</taxon>
        <taxon>Arthropoda</taxon>
        <taxon>Hexapoda</taxon>
        <taxon>Insecta</taxon>
        <taxon>Pterygota</taxon>
        <taxon>Neoptera</taxon>
        <taxon>Endopterygota</taxon>
        <taxon>Lepidoptera</taxon>
        <taxon>Glossata</taxon>
        <taxon>Ditrysia</taxon>
        <taxon>Pyraloidea</taxon>
        <taxon>Pyralidae</taxon>
        <taxon>Galleriinae</taxon>
        <taxon>Galleria</taxon>
    </lineage>
</organism>
<gene>
    <name evidence="15" type="primary">LOC113514330</name>
</gene>
<evidence type="ECO:0000256" key="7">
    <source>
        <dbReference type="ARBA" id="ARBA00022801"/>
    </source>
</evidence>
<dbReference type="Gene3D" id="3.40.630.10">
    <property type="entry name" value="Zn peptidases"/>
    <property type="match status" value="1"/>
</dbReference>
<feature type="active site" description="Proton donor/acceptor" evidence="11">
    <location>
        <position position="382"/>
    </location>
</feature>
<dbReference type="InterPro" id="IPR036990">
    <property type="entry name" value="M14A-like_propep"/>
</dbReference>
<evidence type="ECO:0000256" key="6">
    <source>
        <dbReference type="ARBA" id="ARBA00022729"/>
    </source>
</evidence>
<accession>A0ABM3MEZ5</accession>
<comment type="cofactor">
    <cofactor evidence="1">
        <name>Zn(2+)</name>
        <dbReference type="ChEBI" id="CHEBI:29105"/>
    </cofactor>
</comment>
<dbReference type="Gene3D" id="3.30.70.340">
    <property type="entry name" value="Metallocarboxypeptidase-like"/>
    <property type="match status" value="1"/>
</dbReference>
<protein>
    <submittedName>
        <fullName evidence="15">Carboxypeptidase B-like</fullName>
    </submittedName>
</protein>
<keyword evidence="10" id="KW-1015">Disulfide bond</keyword>
<dbReference type="InterPro" id="IPR000834">
    <property type="entry name" value="Peptidase_M14"/>
</dbReference>
<dbReference type="Pfam" id="PF00246">
    <property type="entry name" value="Peptidase_M14"/>
    <property type="match status" value="1"/>
</dbReference>
<feature type="domain" description="Peptidase M14" evidence="13">
    <location>
        <begin position="124"/>
        <end position="420"/>
    </location>
</feature>
<evidence type="ECO:0000256" key="2">
    <source>
        <dbReference type="ARBA" id="ARBA00005988"/>
    </source>
</evidence>
<reference evidence="15" key="1">
    <citation type="submission" date="2025-08" db="UniProtKB">
        <authorList>
            <consortium name="RefSeq"/>
        </authorList>
    </citation>
    <scope>IDENTIFICATION</scope>
    <source>
        <tissue evidence="15">Whole larvae</tissue>
    </source>
</reference>
<keyword evidence="9" id="KW-0482">Metalloprotease</keyword>
<dbReference type="PRINTS" id="PR00765">
    <property type="entry name" value="CRBOXYPTASEA"/>
</dbReference>
<evidence type="ECO:0000256" key="4">
    <source>
        <dbReference type="ARBA" id="ARBA00022670"/>
    </source>
</evidence>
<evidence type="ECO:0000256" key="12">
    <source>
        <dbReference type="SAM" id="SignalP"/>
    </source>
</evidence>
<evidence type="ECO:0000256" key="11">
    <source>
        <dbReference type="PROSITE-ProRule" id="PRU01379"/>
    </source>
</evidence>
<dbReference type="Pfam" id="PF02244">
    <property type="entry name" value="Propep_M14"/>
    <property type="match status" value="1"/>
</dbReference>
<keyword evidence="14" id="KW-1185">Reference proteome</keyword>
<keyword evidence="8" id="KW-0862">Zinc</keyword>
<dbReference type="SUPFAM" id="SSF54897">
    <property type="entry name" value="Protease propeptides/inhibitors"/>
    <property type="match status" value="1"/>
</dbReference>
<dbReference type="SUPFAM" id="SSF53187">
    <property type="entry name" value="Zn-dependent exopeptidases"/>
    <property type="match status" value="1"/>
</dbReference>
<dbReference type="PANTHER" id="PTHR11705:SF140">
    <property type="entry name" value="FI02848P-RELATED"/>
    <property type="match status" value="1"/>
</dbReference>
<feature type="chain" id="PRO_5047118955" evidence="12">
    <location>
        <begin position="19"/>
        <end position="429"/>
    </location>
</feature>
<dbReference type="RefSeq" id="XP_052749693.1">
    <property type="nucleotide sequence ID" value="XM_052893733.1"/>
</dbReference>